<name>A0ACC2M527_PERAE</name>
<evidence type="ECO:0000313" key="2">
    <source>
        <dbReference type="Proteomes" id="UP001234297"/>
    </source>
</evidence>
<gene>
    <name evidence="1" type="ORF">MRB53_017227</name>
</gene>
<dbReference type="Proteomes" id="UP001234297">
    <property type="component" value="Chromosome 5"/>
</dbReference>
<reference evidence="1 2" key="1">
    <citation type="journal article" date="2022" name="Hortic Res">
        <title>A haplotype resolved chromosomal level avocado genome allows analysis of novel avocado genes.</title>
        <authorList>
            <person name="Nath O."/>
            <person name="Fletcher S.J."/>
            <person name="Hayward A."/>
            <person name="Shaw L.M."/>
            <person name="Masouleh A.K."/>
            <person name="Furtado A."/>
            <person name="Henry R.J."/>
            <person name="Mitter N."/>
        </authorList>
    </citation>
    <scope>NUCLEOTIDE SEQUENCE [LARGE SCALE GENOMIC DNA]</scope>
    <source>
        <strain evidence="2">cv. Hass</strain>
    </source>
</reference>
<protein>
    <submittedName>
        <fullName evidence="1">Uncharacterized protein</fullName>
    </submittedName>
</protein>
<organism evidence="1 2">
    <name type="scientific">Persea americana</name>
    <name type="common">Avocado</name>
    <dbReference type="NCBI Taxonomy" id="3435"/>
    <lineage>
        <taxon>Eukaryota</taxon>
        <taxon>Viridiplantae</taxon>
        <taxon>Streptophyta</taxon>
        <taxon>Embryophyta</taxon>
        <taxon>Tracheophyta</taxon>
        <taxon>Spermatophyta</taxon>
        <taxon>Magnoliopsida</taxon>
        <taxon>Magnoliidae</taxon>
        <taxon>Laurales</taxon>
        <taxon>Lauraceae</taxon>
        <taxon>Persea</taxon>
    </lineage>
</organism>
<accession>A0ACC2M527</accession>
<comment type="caution">
    <text evidence="1">The sequence shown here is derived from an EMBL/GenBank/DDBJ whole genome shotgun (WGS) entry which is preliminary data.</text>
</comment>
<dbReference type="EMBL" id="CM056813">
    <property type="protein sequence ID" value="KAJ8640533.1"/>
    <property type="molecule type" value="Genomic_DNA"/>
</dbReference>
<keyword evidence="2" id="KW-1185">Reference proteome</keyword>
<evidence type="ECO:0000313" key="1">
    <source>
        <dbReference type="EMBL" id="KAJ8640533.1"/>
    </source>
</evidence>
<sequence>MAQLQLQLLQSLTLNSTIRFFPSRNPSLNPPVLTRRAISPFCPTRRFPRPESIRPMSRFHHLCRMKNSDIISQLELGKPDGKRVPDKQVNGVFWILLLNIGIYVADHWFQLPVIKTFYLYHARPAWYQFVTSTFCHANWNHLSSNLFFLYIFGKLVEEEEGTFALWTSYILTGAGANLVSWLVLPRNAVSVGASGAVFGLFAISVLVKICWDWRKILEVLILGQFVIQKVMEAAQASAGLSGSFNRGYYLQNINHIAHLSGALVGVALVLLISRIPSLPSDHGVQRCLALHPVKTQIISSGFLWGVGDVAAQAITHSTLHKHNLHNPTDGVEEFKINWKRVAITSMFGFGFVGPVGHFWYEGLDRFVRLRLQLQPKSLRFVGAKVATDALVFGPLDLVVFFTYMGLSSGKSVSQVKEDVKRDFIPAFVLGGGVWPIVQVANFKFVPVRYQLLYVNIFCLLDSAFLSWLEQQQDAPWKKWFASFLGLEEKERQG</sequence>
<proteinExistence type="predicted"/>